<reference evidence="1" key="1">
    <citation type="submission" date="2023-05" db="EMBL/GenBank/DDBJ databases">
        <authorList>
            <person name="Stuckert A."/>
        </authorList>
    </citation>
    <scope>NUCLEOTIDE SEQUENCE</scope>
</reference>
<keyword evidence="2" id="KW-1185">Reference proteome</keyword>
<gene>
    <name evidence="1" type="ORF">SPARVUS_LOCUS1169371</name>
</gene>
<accession>A0ABN9ARI4</accession>
<protein>
    <submittedName>
        <fullName evidence="1">Uncharacterized protein</fullName>
    </submittedName>
</protein>
<dbReference type="EMBL" id="CATNWA010000520">
    <property type="protein sequence ID" value="CAI9537186.1"/>
    <property type="molecule type" value="Genomic_DNA"/>
</dbReference>
<evidence type="ECO:0000313" key="2">
    <source>
        <dbReference type="Proteomes" id="UP001162483"/>
    </source>
</evidence>
<name>A0ABN9ARI4_9NEOB</name>
<sequence length="63" mass="7342">MRIRGQVPLILMARRPHWISQPHCEPRFPCGLQFPKKWRDFFSACPRARESIHMNGLSLPGAD</sequence>
<comment type="caution">
    <text evidence="1">The sequence shown here is derived from an EMBL/GenBank/DDBJ whole genome shotgun (WGS) entry which is preliminary data.</text>
</comment>
<proteinExistence type="predicted"/>
<evidence type="ECO:0000313" key="1">
    <source>
        <dbReference type="EMBL" id="CAI9537186.1"/>
    </source>
</evidence>
<dbReference type="Proteomes" id="UP001162483">
    <property type="component" value="Unassembled WGS sequence"/>
</dbReference>
<organism evidence="1 2">
    <name type="scientific">Staurois parvus</name>
    <dbReference type="NCBI Taxonomy" id="386267"/>
    <lineage>
        <taxon>Eukaryota</taxon>
        <taxon>Metazoa</taxon>
        <taxon>Chordata</taxon>
        <taxon>Craniata</taxon>
        <taxon>Vertebrata</taxon>
        <taxon>Euteleostomi</taxon>
        <taxon>Amphibia</taxon>
        <taxon>Batrachia</taxon>
        <taxon>Anura</taxon>
        <taxon>Neobatrachia</taxon>
        <taxon>Ranoidea</taxon>
        <taxon>Ranidae</taxon>
        <taxon>Staurois</taxon>
    </lineage>
</organism>